<accession>W9QZ12</accession>
<evidence type="ECO:0000313" key="2">
    <source>
        <dbReference type="Proteomes" id="UP000030645"/>
    </source>
</evidence>
<evidence type="ECO:0000313" key="1">
    <source>
        <dbReference type="EMBL" id="EXB29462.1"/>
    </source>
</evidence>
<sequence>MIWMYVVGSSKEQNSWLQAKHLLISVDMNFKQNQAARGLLYISVTLTRRVKLLEENSKCEVSFEKIRKR</sequence>
<organism evidence="1 2">
    <name type="scientific">Morus notabilis</name>
    <dbReference type="NCBI Taxonomy" id="981085"/>
    <lineage>
        <taxon>Eukaryota</taxon>
        <taxon>Viridiplantae</taxon>
        <taxon>Streptophyta</taxon>
        <taxon>Embryophyta</taxon>
        <taxon>Tracheophyta</taxon>
        <taxon>Spermatophyta</taxon>
        <taxon>Magnoliopsida</taxon>
        <taxon>eudicotyledons</taxon>
        <taxon>Gunneridae</taxon>
        <taxon>Pentapetalae</taxon>
        <taxon>rosids</taxon>
        <taxon>fabids</taxon>
        <taxon>Rosales</taxon>
        <taxon>Moraceae</taxon>
        <taxon>Moreae</taxon>
        <taxon>Morus</taxon>
    </lineage>
</organism>
<name>W9QZ12_9ROSA</name>
<dbReference type="Proteomes" id="UP000030645">
    <property type="component" value="Unassembled WGS sequence"/>
</dbReference>
<proteinExistence type="predicted"/>
<reference evidence="2" key="1">
    <citation type="submission" date="2013-01" db="EMBL/GenBank/DDBJ databases">
        <title>Draft Genome Sequence of a Mulberry Tree, Morus notabilis C.K. Schneid.</title>
        <authorList>
            <person name="He N."/>
            <person name="Zhao S."/>
        </authorList>
    </citation>
    <scope>NUCLEOTIDE SEQUENCE</scope>
</reference>
<keyword evidence="2" id="KW-1185">Reference proteome</keyword>
<gene>
    <name evidence="1" type="ORF">L484_022133</name>
</gene>
<dbReference type="AlphaFoldDB" id="W9QZ12"/>
<dbReference type="EMBL" id="KE343439">
    <property type="protein sequence ID" value="EXB29462.1"/>
    <property type="molecule type" value="Genomic_DNA"/>
</dbReference>
<protein>
    <submittedName>
        <fullName evidence="1">Uncharacterized protein</fullName>
    </submittedName>
</protein>